<evidence type="ECO:0000256" key="9">
    <source>
        <dbReference type="ARBA" id="ARBA00023231"/>
    </source>
</evidence>
<dbReference type="PIRSF" id="PIRSF036548">
    <property type="entry name" value="Fdx_FixX"/>
    <property type="match status" value="1"/>
</dbReference>
<evidence type="ECO:0000256" key="2">
    <source>
        <dbReference type="ARBA" id="ARBA00009192"/>
    </source>
</evidence>
<dbReference type="AlphaFoldDB" id="A0A1W1VDQ5"/>
<dbReference type="Proteomes" id="UP000192731">
    <property type="component" value="Unassembled WGS sequence"/>
</dbReference>
<dbReference type="RefSeq" id="WP_242941957.1">
    <property type="nucleotide sequence ID" value="NZ_FWWT01000018.1"/>
</dbReference>
<dbReference type="InterPro" id="IPR017900">
    <property type="entry name" value="4Fe4S_Fe_S_CS"/>
</dbReference>
<comment type="similarity">
    <text evidence="2">To ferredoxins from P.putida and C.tartarivorum, ferredoxin I from A.vinelandii, ferredoxin II from D.desulfuricans.</text>
</comment>
<dbReference type="InterPro" id="IPR017896">
    <property type="entry name" value="4Fe4S_Fe-S-bd"/>
</dbReference>
<comment type="function">
    <text evidence="1">Could be a 3Fe-4S cluster-containing protein.</text>
</comment>
<feature type="domain" description="4Fe-4S ferredoxin-type" evidence="10">
    <location>
        <begin position="53"/>
        <end position="82"/>
    </location>
</feature>
<gene>
    <name evidence="11" type="ORF">SAMN00017405_2304</name>
</gene>
<proteinExistence type="predicted"/>
<dbReference type="STRING" id="656914.SAMN00017405_2304"/>
<evidence type="ECO:0000256" key="6">
    <source>
        <dbReference type="ARBA" id="ARBA00022982"/>
    </source>
</evidence>
<dbReference type="Pfam" id="PF05187">
    <property type="entry name" value="Fer4_ETF_QO"/>
    <property type="match status" value="1"/>
</dbReference>
<evidence type="ECO:0000256" key="7">
    <source>
        <dbReference type="ARBA" id="ARBA00023004"/>
    </source>
</evidence>
<accession>A0A1W1VDQ5</accession>
<evidence type="ECO:0000256" key="3">
    <source>
        <dbReference type="ARBA" id="ARBA00020378"/>
    </source>
</evidence>
<dbReference type="PANTHER" id="PTHR43082">
    <property type="entry name" value="FERREDOXIN-LIKE"/>
    <property type="match status" value="1"/>
</dbReference>
<keyword evidence="12" id="KW-1185">Reference proteome</keyword>
<name>A0A1W1VDQ5_DESTI</name>
<evidence type="ECO:0000256" key="4">
    <source>
        <dbReference type="ARBA" id="ARBA00022448"/>
    </source>
</evidence>
<evidence type="ECO:0000256" key="5">
    <source>
        <dbReference type="ARBA" id="ARBA00022723"/>
    </source>
</evidence>
<dbReference type="PANTHER" id="PTHR43082:SF3">
    <property type="entry name" value="FERREDOXIN-LIKE PROTEIN YDIT"/>
    <property type="match status" value="1"/>
</dbReference>
<dbReference type="PROSITE" id="PS00198">
    <property type="entry name" value="4FE4S_FER_1"/>
    <property type="match status" value="1"/>
</dbReference>
<reference evidence="11 12" key="1">
    <citation type="submission" date="2017-04" db="EMBL/GenBank/DDBJ databases">
        <authorList>
            <person name="Afonso C.L."/>
            <person name="Miller P.J."/>
            <person name="Scott M.A."/>
            <person name="Spackman E."/>
            <person name="Goraichik I."/>
            <person name="Dimitrov K.M."/>
            <person name="Suarez D.L."/>
            <person name="Swayne D.E."/>
        </authorList>
    </citation>
    <scope>NUCLEOTIDE SEQUENCE [LARGE SCALE GENOMIC DNA]</scope>
    <source>
        <strain evidence="11 12">DSM 11270</strain>
    </source>
</reference>
<evidence type="ECO:0000256" key="1">
    <source>
        <dbReference type="ARBA" id="ARBA00003208"/>
    </source>
</evidence>
<dbReference type="InterPro" id="IPR012206">
    <property type="entry name" value="Fd_FixX"/>
</dbReference>
<keyword evidence="9" id="KW-0535">Nitrogen fixation</keyword>
<keyword evidence="7" id="KW-0408">Iron</keyword>
<dbReference type="Gene3D" id="3.30.70.20">
    <property type="match status" value="1"/>
</dbReference>
<protein>
    <recommendedName>
        <fullName evidence="3">Ferredoxin-like protein</fullName>
    </recommendedName>
</protein>
<evidence type="ECO:0000256" key="8">
    <source>
        <dbReference type="ARBA" id="ARBA00023014"/>
    </source>
</evidence>
<evidence type="ECO:0000259" key="10">
    <source>
        <dbReference type="PROSITE" id="PS51379"/>
    </source>
</evidence>
<dbReference type="PROSITE" id="PS51379">
    <property type="entry name" value="4FE4S_FER_2"/>
    <property type="match status" value="2"/>
</dbReference>
<organism evidence="11 12">
    <name type="scientific">Desulfonispora thiosulfatigenes DSM 11270</name>
    <dbReference type="NCBI Taxonomy" id="656914"/>
    <lineage>
        <taxon>Bacteria</taxon>
        <taxon>Bacillati</taxon>
        <taxon>Bacillota</taxon>
        <taxon>Clostridia</taxon>
        <taxon>Eubacteriales</taxon>
        <taxon>Peptococcaceae</taxon>
        <taxon>Desulfonispora</taxon>
    </lineage>
</organism>
<keyword evidence="8" id="KW-0411">Iron-sulfur</keyword>
<feature type="domain" description="4Fe-4S ferredoxin-type" evidence="10">
    <location>
        <begin position="20"/>
        <end position="51"/>
    </location>
</feature>
<keyword evidence="4" id="KW-0813">Transport</keyword>
<sequence>MIKLEDKLFLNRYLTDDNNHINIVNRDECLVCVNKPCTYVCPARVYEWDEKEKRITIAYENCVECGTCRYVCPPHVIDWRNPRGGYGIQYKFG</sequence>
<evidence type="ECO:0000313" key="12">
    <source>
        <dbReference type="Proteomes" id="UP000192731"/>
    </source>
</evidence>
<keyword evidence="5" id="KW-0479">Metal-binding</keyword>
<dbReference type="GO" id="GO:0051536">
    <property type="term" value="F:iron-sulfur cluster binding"/>
    <property type="evidence" value="ECO:0007669"/>
    <property type="project" value="UniProtKB-KW"/>
</dbReference>
<dbReference type="InterPro" id="IPR007859">
    <property type="entry name" value="ETF-QO/FixX_C"/>
</dbReference>
<evidence type="ECO:0000313" key="11">
    <source>
        <dbReference type="EMBL" id="SMB91455.1"/>
    </source>
</evidence>
<keyword evidence="6" id="KW-0249">Electron transport</keyword>
<dbReference type="GO" id="GO:0005506">
    <property type="term" value="F:iron ion binding"/>
    <property type="evidence" value="ECO:0007669"/>
    <property type="project" value="InterPro"/>
</dbReference>
<dbReference type="EMBL" id="FWWT01000018">
    <property type="protein sequence ID" value="SMB91455.1"/>
    <property type="molecule type" value="Genomic_DNA"/>
</dbReference>
<dbReference type="SUPFAM" id="SSF54862">
    <property type="entry name" value="4Fe-4S ferredoxins"/>
    <property type="match status" value="1"/>
</dbReference>